<dbReference type="InterPro" id="IPR011051">
    <property type="entry name" value="RmlC_Cupin_sf"/>
</dbReference>
<reference evidence="1 2" key="1">
    <citation type="submission" date="2016-10" db="EMBL/GenBank/DDBJ databases">
        <authorList>
            <person name="de Groot N.N."/>
        </authorList>
    </citation>
    <scope>NUCLEOTIDE SEQUENCE [LARGE SCALE GENOMIC DNA]</scope>
    <source>
        <strain evidence="1 2">DSM 21800</strain>
    </source>
</reference>
<evidence type="ECO:0000313" key="2">
    <source>
        <dbReference type="Proteomes" id="UP000199103"/>
    </source>
</evidence>
<sequence length="110" mass="11484">MRILDLGTAELHPVHRFDSNGFMIGKITAAAGPTRISQLRLAPGGVVGRHPAVQDQLLIPLQGDALVTGSDGAQSSIAPGRAAAWTDGEQHETRTTAGLWALVVEGPLDL</sequence>
<dbReference type="AlphaFoldDB" id="A0A1H1P4M1"/>
<dbReference type="RefSeq" id="WP_091520104.1">
    <property type="nucleotide sequence ID" value="NZ_LT629772.1"/>
</dbReference>
<protein>
    <recommendedName>
        <fullName evidence="3">Cupin domain-containing protein</fullName>
    </recommendedName>
</protein>
<gene>
    <name evidence="1" type="ORF">SAMN04489812_0761</name>
</gene>
<accession>A0A1H1P4M1</accession>
<evidence type="ECO:0008006" key="3">
    <source>
        <dbReference type="Google" id="ProtNLM"/>
    </source>
</evidence>
<dbReference type="STRING" id="630515.SAMN04489812_0761"/>
<dbReference type="EMBL" id="LT629772">
    <property type="protein sequence ID" value="SDS06137.1"/>
    <property type="molecule type" value="Genomic_DNA"/>
</dbReference>
<dbReference type="OrthoDB" id="3782397at2"/>
<name>A0A1H1P4M1_9ACTN</name>
<keyword evidence="2" id="KW-1185">Reference proteome</keyword>
<evidence type="ECO:0000313" key="1">
    <source>
        <dbReference type="EMBL" id="SDS06137.1"/>
    </source>
</evidence>
<organism evidence="1 2">
    <name type="scientific">Microlunatus soli</name>
    <dbReference type="NCBI Taxonomy" id="630515"/>
    <lineage>
        <taxon>Bacteria</taxon>
        <taxon>Bacillati</taxon>
        <taxon>Actinomycetota</taxon>
        <taxon>Actinomycetes</taxon>
        <taxon>Propionibacteriales</taxon>
        <taxon>Propionibacteriaceae</taxon>
        <taxon>Microlunatus</taxon>
    </lineage>
</organism>
<dbReference type="Proteomes" id="UP000199103">
    <property type="component" value="Chromosome I"/>
</dbReference>
<proteinExistence type="predicted"/>
<dbReference type="SUPFAM" id="SSF51182">
    <property type="entry name" value="RmlC-like cupins"/>
    <property type="match status" value="1"/>
</dbReference>